<evidence type="ECO:0000259" key="2">
    <source>
        <dbReference type="Pfam" id="PF22599"/>
    </source>
</evidence>
<dbReference type="Pfam" id="PF22599">
    <property type="entry name" value="SecDF_P1_head"/>
    <property type="match status" value="1"/>
</dbReference>
<comment type="caution">
    <text evidence="3">The sequence shown here is derived from an EMBL/GenBank/DDBJ whole genome shotgun (WGS) entry which is preliminary data.</text>
</comment>
<keyword evidence="1" id="KW-0732">Signal</keyword>
<reference evidence="3 4" key="1">
    <citation type="submission" date="2013-04" db="EMBL/GenBank/DDBJ databases">
        <title>The Genome Sequence of Parabacteroides goldsteinii DSM 19448.</title>
        <authorList>
            <consortium name="The Broad Institute Genomics Platform"/>
            <person name="Earl A."/>
            <person name="Ward D."/>
            <person name="Feldgarden M."/>
            <person name="Gevers D."/>
            <person name="Martens E."/>
            <person name="Sakamoto M."/>
            <person name="Benno Y."/>
            <person name="Song Y."/>
            <person name="Liu C."/>
            <person name="Lee J."/>
            <person name="Bolanos M."/>
            <person name="Vaisanen M.L."/>
            <person name="Finegold S.M."/>
            <person name="Walker B."/>
            <person name="Young S."/>
            <person name="Zeng Q."/>
            <person name="Gargeya S."/>
            <person name="Fitzgerald M."/>
            <person name="Haas B."/>
            <person name="Abouelleil A."/>
            <person name="Allen A.W."/>
            <person name="Alvarado L."/>
            <person name="Arachchi H.M."/>
            <person name="Berlin A.M."/>
            <person name="Chapman S.B."/>
            <person name="Gainer-Dewar J."/>
            <person name="Goldberg J."/>
            <person name="Griggs A."/>
            <person name="Gujja S."/>
            <person name="Hansen M."/>
            <person name="Howarth C."/>
            <person name="Imamovic A."/>
            <person name="Ireland A."/>
            <person name="Larimer J."/>
            <person name="McCowan C."/>
            <person name="Murphy C."/>
            <person name="Pearson M."/>
            <person name="Poon T.W."/>
            <person name="Priest M."/>
            <person name="Roberts A."/>
            <person name="Saif S."/>
            <person name="Shea T."/>
            <person name="Sisk P."/>
            <person name="Sykes S."/>
            <person name="Wortman J."/>
            <person name="Nusbaum C."/>
            <person name="Birren B."/>
        </authorList>
    </citation>
    <scope>NUCLEOTIDE SEQUENCE [LARGE SCALE GENOMIC DNA]</scope>
    <source>
        <strain evidence="3 4">DSM 19448</strain>
    </source>
</reference>
<dbReference type="STRING" id="927665.HMPREF1535_03186"/>
<protein>
    <recommendedName>
        <fullName evidence="2">SecDF P1 head subdomain domain-containing protein</fullName>
    </recommendedName>
</protein>
<feature type="signal peptide" evidence="1">
    <location>
        <begin position="1"/>
        <end position="21"/>
    </location>
</feature>
<dbReference type="RefSeq" id="WP_046146776.1">
    <property type="nucleotide sequence ID" value="NZ_KQ033913.1"/>
</dbReference>
<dbReference type="Proteomes" id="UP000033047">
    <property type="component" value="Unassembled WGS sequence"/>
</dbReference>
<proteinExistence type="predicted"/>
<evidence type="ECO:0000313" key="3">
    <source>
        <dbReference type="EMBL" id="KKB53641.1"/>
    </source>
</evidence>
<dbReference type="AlphaFoldDB" id="A0A0F5J6X7"/>
<evidence type="ECO:0000313" key="4">
    <source>
        <dbReference type="Proteomes" id="UP000033047"/>
    </source>
</evidence>
<dbReference type="Gene3D" id="3.30.1360.200">
    <property type="match status" value="1"/>
</dbReference>
<name>A0A0F5J6X7_9BACT</name>
<feature type="chain" id="PRO_5002489690" description="SecDF P1 head subdomain domain-containing protein" evidence="1">
    <location>
        <begin position="22"/>
        <end position="280"/>
    </location>
</feature>
<sequence>MKASKLIMLLFALHCILYCNAQTIERENGWYYIMEGRKDSISKESIITVKDFAFLRLDSFSYSDNRMMYMIVGTINQSLVSRWADATERSIGKRICFVFDNKVITDPQVNARIESGAFSISTYKGYDLKTMFRRIREEMDVEEERIHCLEKGDLTDSLGYKKLERALFEELQKPNFSSCAEDYMKSEAYLNYKTFIGKNPDYIERLFQSFLFKSSPQGLYGYLIDDIIKEKYPDAPSIRGNFREGTGSKDYDILTLEDYQKTIRKLMDIERSKNKSELAR</sequence>
<dbReference type="EMBL" id="AQHV01000014">
    <property type="protein sequence ID" value="KKB53641.1"/>
    <property type="molecule type" value="Genomic_DNA"/>
</dbReference>
<accession>A0A0F5J6X7</accession>
<organism evidence="3 4">
    <name type="scientific">Parabacteroides goldsteinii DSM 19448 = WAL 12034</name>
    <dbReference type="NCBI Taxonomy" id="927665"/>
    <lineage>
        <taxon>Bacteria</taxon>
        <taxon>Pseudomonadati</taxon>
        <taxon>Bacteroidota</taxon>
        <taxon>Bacteroidia</taxon>
        <taxon>Bacteroidales</taxon>
        <taxon>Tannerellaceae</taxon>
        <taxon>Parabacteroides</taxon>
    </lineage>
</organism>
<dbReference type="PATRIC" id="fig|927665.4.peg.3272"/>
<gene>
    <name evidence="3" type="ORF">HMPREF1535_03186</name>
</gene>
<feature type="domain" description="SecDF P1 head subdomain" evidence="2">
    <location>
        <begin position="74"/>
        <end position="121"/>
    </location>
</feature>
<dbReference type="InterPro" id="IPR054384">
    <property type="entry name" value="SecDF_P1_head"/>
</dbReference>
<evidence type="ECO:0000256" key="1">
    <source>
        <dbReference type="SAM" id="SignalP"/>
    </source>
</evidence>
<dbReference type="HOGENOM" id="CLU_887565_0_0_10"/>